<evidence type="ECO:0000256" key="3">
    <source>
        <dbReference type="ARBA" id="ARBA00022825"/>
    </source>
</evidence>
<keyword evidence="6" id="KW-0472">Membrane</keyword>
<dbReference type="FunFam" id="2.40.10.10:FF:000068">
    <property type="entry name" value="transmembrane protease serine 2"/>
    <property type="match status" value="1"/>
</dbReference>
<dbReference type="PROSITE" id="PS00430">
    <property type="entry name" value="TONB_DEPENDENT_REC_1"/>
    <property type="match status" value="1"/>
</dbReference>
<dbReference type="PANTHER" id="PTHR24276:SF91">
    <property type="entry name" value="AT26814P-RELATED"/>
    <property type="match status" value="1"/>
</dbReference>
<dbReference type="GO" id="GO:0006508">
    <property type="term" value="P:proteolysis"/>
    <property type="evidence" value="ECO:0007669"/>
    <property type="project" value="UniProtKB-KW"/>
</dbReference>
<name>A0A7R8YYG7_HERIL</name>
<dbReference type="InterPro" id="IPR009003">
    <property type="entry name" value="Peptidase_S1_PA"/>
</dbReference>
<dbReference type="SUPFAM" id="SSF50494">
    <property type="entry name" value="Trypsin-like serine proteases"/>
    <property type="match status" value="1"/>
</dbReference>
<dbReference type="PANTHER" id="PTHR24276">
    <property type="entry name" value="POLYSERASE-RELATED"/>
    <property type="match status" value="1"/>
</dbReference>
<dbReference type="GO" id="GO:0004252">
    <property type="term" value="F:serine-type endopeptidase activity"/>
    <property type="evidence" value="ECO:0007669"/>
    <property type="project" value="InterPro"/>
</dbReference>
<dbReference type="EMBL" id="LR899012">
    <property type="protein sequence ID" value="CAD7086775.1"/>
    <property type="molecule type" value="Genomic_DNA"/>
</dbReference>
<evidence type="ECO:0000313" key="9">
    <source>
        <dbReference type="EMBL" id="CAD7086775.1"/>
    </source>
</evidence>
<dbReference type="AlphaFoldDB" id="A0A7R8YYG7"/>
<organism evidence="9 10">
    <name type="scientific">Hermetia illucens</name>
    <name type="common">Black soldier fly</name>
    <dbReference type="NCBI Taxonomy" id="343691"/>
    <lineage>
        <taxon>Eukaryota</taxon>
        <taxon>Metazoa</taxon>
        <taxon>Ecdysozoa</taxon>
        <taxon>Arthropoda</taxon>
        <taxon>Hexapoda</taxon>
        <taxon>Insecta</taxon>
        <taxon>Pterygota</taxon>
        <taxon>Neoptera</taxon>
        <taxon>Endopterygota</taxon>
        <taxon>Diptera</taxon>
        <taxon>Brachycera</taxon>
        <taxon>Stratiomyomorpha</taxon>
        <taxon>Stratiomyidae</taxon>
        <taxon>Hermetiinae</taxon>
        <taxon>Hermetia</taxon>
    </lineage>
</organism>
<dbReference type="InterPro" id="IPR043504">
    <property type="entry name" value="Peptidase_S1_PA_chymotrypsin"/>
</dbReference>
<evidence type="ECO:0000256" key="4">
    <source>
        <dbReference type="ARBA" id="ARBA00023157"/>
    </source>
</evidence>
<evidence type="ECO:0000313" key="10">
    <source>
        <dbReference type="Proteomes" id="UP000594454"/>
    </source>
</evidence>
<keyword evidence="6" id="KW-1133">Transmembrane helix</keyword>
<dbReference type="InParanoid" id="A0A7R8YYG7"/>
<evidence type="ECO:0000256" key="7">
    <source>
        <dbReference type="SAM" id="SignalP"/>
    </source>
</evidence>
<evidence type="ECO:0000256" key="2">
    <source>
        <dbReference type="ARBA" id="ARBA00022801"/>
    </source>
</evidence>
<keyword evidence="1" id="KW-0645">Protease</keyword>
<keyword evidence="4" id="KW-1015">Disulfide bond</keyword>
<gene>
    <name evidence="9" type="ORF">HERILL_LOCUS9523</name>
</gene>
<dbReference type="OrthoDB" id="7468414at2759"/>
<dbReference type="Proteomes" id="UP000594454">
    <property type="component" value="Chromosome 4"/>
</dbReference>
<feature type="signal peptide" evidence="7">
    <location>
        <begin position="1"/>
        <end position="21"/>
    </location>
</feature>
<proteinExistence type="predicted"/>
<dbReference type="Gene3D" id="2.40.10.10">
    <property type="entry name" value="Trypsin-like serine proteases"/>
    <property type="match status" value="1"/>
</dbReference>
<dbReference type="PROSITE" id="PS00134">
    <property type="entry name" value="TRYPSIN_HIS"/>
    <property type="match status" value="1"/>
</dbReference>
<dbReference type="InterPro" id="IPR050430">
    <property type="entry name" value="Peptidase_S1"/>
</dbReference>
<keyword evidence="2" id="KW-0378">Hydrolase</keyword>
<evidence type="ECO:0000256" key="6">
    <source>
        <dbReference type="SAM" id="Phobius"/>
    </source>
</evidence>
<feature type="transmembrane region" description="Helical" evidence="6">
    <location>
        <begin position="354"/>
        <end position="372"/>
    </location>
</feature>
<feature type="region of interest" description="Disordered" evidence="5">
    <location>
        <begin position="239"/>
        <end position="260"/>
    </location>
</feature>
<dbReference type="SMART" id="SM00020">
    <property type="entry name" value="Tryp_SPc"/>
    <property type="match status" value="1"/>
</dbReference>
<dbReference type="InterPro" id="IPR001254">
    <property type="entry name" value="Trypsin_dom"/>
</dbReference>
<keyword evidence="10" id="KW-1185">Reference proteome</keyword>
<feature type="chain" id="PRO_5030582565" description="Peptidase S1 domain-containing protein" evidence="7">
    <location>
        <begin position="22"/>
        <end position="373"/>
    </location>
</feature>
<accession>A0A7R8YYG7</accession>
<evidence type="ECO:0000256" key="5">
    <source>
        <dbReference type="SAM" id="MobiDB-lite"/>
    </source>
</evidence>
<reference evidence="9 10" key="1">
    <citation type="submission" date="2020-11" db="EMBL/GenBank/DDBJ databases">
        <authorList>
            <person name="Wallbank WR R."/>
            <person name="Pardo Diaz C."/>
            <person name="Kozak K."/>
            <person name="Martin S."/>
            <person name="Jiggins C."/>
            <person name="Moest M."/>
            <person name="Warren A I."/>
            <person name="Generalovic N T."/>
            <person name="Byers J.R.P. K."/>
            <person name="Montejo-Kovacevich G."/>
            <person name="Yen C E."/>
        </authorList>
    </citation>
    <scope>NUCLEOTIDE SEQUENCE [LARGE SCALE GENOMIC DNA]</scope>
</reference>
<protein>
    <recommendedName>
        <fullName evidence="8">Peptidase S1 domain-containing protein</fullName>
    </recommendedName>
</protein>
<dbReference type="InterPro" id="IPR018114">
    <property type="entry name" value="TRYPSIN_HIS"/>
</dbReference>
<keyword evidence="7" id="KW-0732">Signal</keyword>
<dbReference type="InterPro" id="IPR010916">
    <property type="entry name" value="TonB_box_CS"/>
</dbReference>
<evidence type="ECO:0000256" key="1">
    <source>
        <dbReference type="ARBA" id="ARBA00022670"/>
    </source>
</evidence>
<feature type="compositionally biased region" description="Pro residues" evidence="5">
    <location>
        <begin position="245"/>
        <end position="259"/>
    </location>
</feature>
<evidence type="ECO:0000259" key="8">
    <source>
        <dbReference type="PROSITE" id="PS50240"/>
    </source>
</evidence>
<keyword evidence="6" id="KW-0812">Transmembrane</keyword>
<sequence>MIWPYTFPVLILLSTTSYSTSKDIDDSFGPQEAANHQFPYMVSLRRTEHEVMLHKEIHICAGALISETIVVTAAHCIFDMFGNYVGNENTFMVVAGSSYINATVSNTVRRLVSKIFVYPAYISATREADIAALILRRELHADSSNVRIVDLATSRLEAGSKCYVLGWNNYFVTNLSANVLQSYGVQLLSDDICQRYNKGRGTYLPGKQLCTCPTLSTMNGKICNNANLCREPDDYDYSGEVSMGHPPPGGGPPQAPPSLPKLSSLEVVHPRVYPDSGDPGGILVCNNKIAGLLAYSYKCIDLTNSPQIFTEIREYVDFLRDPENYLPEMAGLLVRTDSSYGDGSVSKVFSLECMAFNMLLTIVLILIGNIIIF</sequence>
<dbReference type="PROSITE" id="PS50240">
    <property type="entry name" value="TRYPSIN_DOM"/>
    <property type="match status" value="1"/>
</dbReference>
<keyword evidence="3" id="KW-0720">Serine protease</keyword>
<dbReference type="Pfam" id="PF00089">
    <property type="entry name" value="Trypsin"/>
    <property type="match status" value="1"/>
</dbReference>
<feature type="domain" description="Peptidase S1" evidence="8">
    <location>
        <begin position="27"/>
        <end position="324"/>
    </location>
</feature>